<dbReference type="GO" id="GO:0006351">
    <property type="term" value="P:DNA-templated transcription"/>
    <property type="evidence" value="ECO:0007669"/>
    <property type="project" value="InterPro"/>
</dbReference>
<evidence type="ECO:0000313" key="5">
    <source>
        <dbReference type="Proteomes" id="UP000008181"/>
    </source>
</evidence>
<sequence>LAPEDASPDAKGKTTLPIEIEAEVRKRLDRMPSRPIIDFLVQYFMTKVNWIDQLLHPPWFLAQYRRWWSLGRISSVADIEFAILFLRVCCYASHFLPSPAYTADSVKGMPLADIRRLCDDTSDALMPICRQLDLQGSLVRVQSIALAGLACLSAGRMHLFWEHLSCATRVAQQIGLHPGPGVGAGGMNEIEKEMRRRTFCNLYLWDSCLSKRLDRIPFLPDDALTPDMTPRMRLLPPGIGLGDDAPDPFMHRLLRAQLARFWRQSCRARGSEPKGYDAVAAEQLYEAFCRSFLPTLPPVFALARPDRRWDKKVPTLPMQRVMLHMAIFEFLCWNFRPAVLHPTGPHHHHHHHPVRGYKQILLAHGKRALAVAALRLLENAGILHGLMTGGGRTRFCGVVLPTFEGAVTLLCLCADPGFPGDASGDGRTSQPHAAIQRMATDPLGARLGSVSRDECLQAARGALATLCALAEVSDMADVGARTLARLVDRVQG</sequence>
<proteinExistence type="predicted"/>
<dbReference type="RefSeq" id="XP_003657805.1">
    <property type="nucleotide sequence ID" value="XM_003657757.1"/>
</dbReference>
<organism evidence="4 5">
    <name type="scientific">Thermothielavioides terrestris (strain ATCC 38088 / NRRL 8126)</name>
    <name type="common">Thielavia terrestris</name>
    <dbReference type="NCBI Taxonomy" id="578455"/>
    <lineage>
        <taxon>Eukaryota</taxon>
        <taxon>Fungi</taxon>
        <taxon>Dikarya</taxon>
        <taxon>Ascomycota</taxon>
        <taxon>Pezizomycotina</taxon>
        <taxon>Sordariomycetes</taxon>
        <taxon>Sordariomycetidae</taxon>
        <taxon>Sordariales</taxon>
        <taxon>Chaetomiaceae</taxon>
        <taxon>Thermothielavioides</taxon>
        <taxon>Thermothielavioides terrestris</taxon>
    </lineage>
</organism>
<dbReference type="EMBL" id="CP003014">
    <property type="protein sequence ID" value="AEO71469.1"/>
    <property type="molecule type" value="Genomic_DNA"/>
</dbReference>
<dbReference type="PANTHER" id="PTHR31001:SF87">
    <property type="entry name" value="COL-21"/>
    <property type="match status" value="1"/>
</dbReference>
<dbReference type="eggNOG" id="ENOG502SIZG">
    <property type="taxonomic scope" value="Eukaryota"/>
</dbReference>
<dbReference type="CDD" id="cd12148">
    <property type="entry name" value="fungal_TF_MHR"/>
    <property type="match status" value="1"/>
</dbReference>
<reference evidence="4 5" key="1">
    <citation type="journal article" date="2011" name="Nat. Biotechnol.">
        <title>Comparative genomic analysis of the thermophilic biomass-degrading fungi Myceliophthora thermophila and Thielavia terrestris.</title>
        <authorList>
            <person name="Berka R.M."/>
            <person name="Grigoriev I.V."/>
            <person name="Otillar R."/>
            <person name="Salamov A."/>
            <person name="Grimwood J."/>
            <person name="Reid I."/>
            <person name="Ishmael N."/>
            <person name="John T."/>
            <person name="Darmond C."/>
            <person name="Moisan M.-C."/>
            <person name="Henrissat B."/>
            <person name="Coutinho P.M."/>
            <person name="Lombard V."/>
            <person name="Natvig D.O."/>
            <person name="Lindquist E."/>
            <person name="Schmutz J."/>
            <person name="Lucas S."/>
            <person name="Harris P."/>
            <person name="Powlowski J."/>
            <person name="Bellemare A."/>
            <person name="Taylor D."/>
            <person name="Butler G."/>
            <person name="de Vries R.P."/>
            <person name="Allijn I.E."/>
            <person name="van den Brink J."/>
            <person name="Ushinsky S."/>
            <person name="Storms R."/>
            <person name="Powell A.J."/>
            <person name="Paulsen I.T."/>
            <person name="Elbourne L.D.H."/>
            <person name="Baker S.E."/>
            <person name="Magnuson J."/>
            <person name="LaBoissiere S."/>
            <person name="Clutterbuck A.J."/>
            <person name="Martinez D."/>
            <person name="Wogulis M."/>
            <person name="de Leon A.L."/>
            <person name="Rey M.W."/>
            <person name="Tsang A."/>
        </authorList>
    </citation>
    <scope>NUCLEOTIDE SEQUENCE [LARGE SCALE GENOMIC DNA]</scope>
    <source>
        <strain evidence="5">ATCC 38088 / NRRL 8126</strain>
    </source>
</reference>
<protein>
    <recommendedName>
        <fullName evidence="3">Xylanolytic transcriptional activator regulatory domain-containing protein</fullName>
    </recommendedName>
</protein>
<keyword evidence="2" id="KW-0539">Nucleus</keyword>
<feature type="domain" description="Xylanolytic transcriptional activator regulatory" evidence="3">
    <location>
        <begin position="51"/>
        <end position="222"/>
    </location>
</feature>
<dbReference type="InterPro" id="IPR007219">
    <property type="entry name" value="XnlR_reg_dom"/>
</dbReference>
<dbReference type="GO" id="GO:0008270">
    <property type="term" value="F:zinc ion binding"/>
    <property type="evidence" value="ECO:0007669"/>
    <property type="project" value="InterPro"/>
</dbReference>
<dbReference type="PANTHER" id="PTHR31001">
    <property type="entry name" value="UNCHARACTERIZED TRANSCRIPTIONAL REGULATORY PROTEIN"/>
    <property type="match status" value="1"/>
</dbReference>
<evidence type="ECO:0000256" key="2">
    <source>
        <dbReference type="ARBA" id="ARBA00023242"/>
    </source>
</evidence>
<evidence type="ECO:0000259" key="3">
    <source>
        <dbReference type="Pfam" id="PF04082"/>
    </source>
</evidence>
<dbReference type="KEGG" id="ttt:THITE_21761"/>
<gene>
    <name evidence="4" type="ORF">THITE_21761</name>
</gene>
<dbReference type="OrthoDB" id="5344325at2759"/>
<dbReference type="Proteomes" id="UP000008181">
    <property type="component" value="Chromosome 6"/>
</dbReference>
<comment type="subcellular location">
    <subcellularLocation>
        <location evidence="1">Nucleus</location>
    </subcellularLocation>
</comment>
<dbReference type="GO" id="GO:0003677">
    <property type="term" value="F:DNA binding"/>
    <property type="evidence" value="ECO:0007669"/>
    <property type="project" value="InterPro"/>
</dbReference>
<dbReference type="GO" id="GO:0005634">
    <property type="term" value="C:nucleus"/>
    <property type="evidence" value="ECO:0007669"/>
    <property type="project" value="UniProtKB-SubCell"/>
</dbReference>
<accession>G2RI07</accession>
<feature type="non-terminal residue" evidence="4">
    <location>
        <position position="1"/>
    </location>
</feature>
<name>G2RI07_THETT</name>
<dbReference type="AlphaFoldDB" id="G2RI07"/>
<dbReference type="GeneID" id="11523036"/>
<evidence type="ECO:0000313" key="4">
    <source>
        <dbReference type="EMBL" id="AEO71469.1"/>
    </source>
</evidence>
<dbReference type="HOGENOM" id="CLU_022665_1_0_1"/>
<keyword evidence="5" id="KW-1185">Reference proteome</keyword>
<feature type="non-terminal residue" evidence="4">
    <location>
        <position position="492"/>
    </location>
</feature>
<dbReference type="Pfam" id="PF04082">
    <property type="entry name" value="Fungal_trans"/>
    <property type="match status" value="1"/>
</dbReference>
<evidence type="ECO:0000256" key="1">
    <source>
        <dbReference type="ARBA" id="ARBA00004123"/>
    </source>
</evidence>
<dbReference type="InterPro" id="IPR050613">
    <property type="entry name" value="Sec_Metabolite_Reg"/>
</dbReference>